<dbReference type="Pfam" id="PF00230">
    <property type="entry name" value="MIP"/>
    <property type="match status" value="1"/>
</dbReference>
<dbReference type="EMBL" id="CP013244">
    <property type="protein sequence ID" value="ANP45099.1"/>
    <property type="molecule type" value="Genomic_DNA"/>
</dbReference>
<dbReference type="InterPro" id="IPR034294">
    <property type="entry name" value="Aquaporin_transptr"/>
</dbReference>
<evidence type="ECO:0000313" key="9">
    <source>
        <dbReference type="Proteomes" id="UP000092498"/>
    </source>
</evidence>
<keyword evidence="4 7" id="KW-1133">Transmembrane helix</keyword>
<evidence type="ECO:0000256" key="6">
    <source>
        <dbReference type="RuleBase" id="RU000477"/>
    </source>
</evidence>
<feature type="transmembrane region" description="Helical" evidence="7">
    <location>
        <begin position="122"/>
        <end position="142"/>
    </location>
</feature>
<dbReference type="PRINTS" id="PR00783">
    <property type="entry name" value="MINTRINSICP"/>
</dbReference>
<dbReference type="SUPFAM" id="SSF81338">
    <property type="entry name" value="Aquaporin-like"/>
    <property type="match status" value="1"/>
</dbReference>
<dbReference type="PANTHER" id="PTHR45724">
    <property type="entry name" value="AQUAPORIN NIP2-1"/>
    <property type="match status" value="1"/>
</dbReference>
<dbReference type="AlphaFoldDB" id="A0A1B1AEW1"/>
<dbReference type="Gene3D" id="1.20.1080.10">
    <property type="entry name" value="Glycerol uptake facilitator protein"/>
    <property type="match status" value="1"/>
</dbReference>
<accession>A0A1B1AEW1</accession>
<dbReference type="InterPro" id="IPR000425">
    <property type="entry name" value="MIP"/>
</dbReference>
<protein>
    <submittedName>
        <fullName evidence="8">MIP family channel protein</fullName>
    </submittedName>
</protein>
<organism evidence="8 9">
    <name type="scientific">Candidatus Viadribacter manganicus</name>
    <dbReference type="NCBI Taxonomy" id="1759059"/>
    <lineage>
        <taxon>Bacteria</taxon>
        <taxon>Pseudomonadati</taxon>
        <taxon>Pseudomonadota</taxon>
        <taxon>Alphaproteobacteria</taxon>
        <taxon>Hyphomonadales</taxon>
        <taxon>Hyphomonadaceae</taxon>
        <taxon>Candidatus Viadribacter</taxon>
    </lineage>
</organism>
<comment type="similarity">
    <text evidence="6">Belongs to the MIP/aquaporin (TC 1.A.8) family.</text>
</comment>
<dbReference type="GO" id="GO:0015267">
    <property type="term" value="F:channel activity"/>
    <property type="evidence" value="ECO:0007669"/>
    <property type="project" value="InterPro"/>
</dbReference>
<keyword evidence="5 7" id="KW-0472">Membrane</keyword>
<dbReference type="GO" id="GO:0016020">
    <property type="term" value="C:membrane"/>
    <property type="evidence" value="ECO:0007669"/>
    <property type="project" value="UniProtKB-SubCell"/>
</dbReference>
<feature type="transmembrane region" description="Helical" evidence="7">
    <location>
        <begin position="49"/>
        <end position="73"/>
    </location>
</feature>
<dbReference type="STRING" id="1759059.ATE48_03775"/>
<sequence length="225" mass="23202">MSLARRLFAESLGSLLLTGVVIGSGILAVRLADGNEAVALLANTGATAAILYVLITALGPISGAHFNPAVTLVMALRRSIEPSEAVFYVIAQICGCILGALLAHAMFELPLLQTGSHERSGLAQGLSEGVATFALVLAILLVSRARVSAVPAAVALTIAAGYWWTASTSFANPAITIARAMSDTFAGIRPEDTPLFIAAQLAGALLGSMAAWLVLRQPHSGRELS</sequence>
<feature type="transmembrane region" description="Helical" evidence="7">
    <location>
        <begin position="149"/>
        <end position="166"/>
    </location>
</feature>
<name>A0A1B1AEW1_9PROT</name>
<evidence type="ECO:0000313" key="8">
    <source>
        <dbReference type="EMBL" id="ANP45099.1"/>
    </source>
</evidence>
<dbReference type="InterPro" id="IPR023271">
    <property type="entry name" value="Aquaporin-like"/>
</dbReference>
<reference evidence="8 9" key="1">
    <citation type="submission" date="2015-11" db="EMBL/GenBank/DDBJ databases">
        <title>Whole-Genome Sequence of Candidatus Oderbacter manganicum from the National Park Lower Oder Valley, Germany.</title>
        <authorList>
            <person name="Braun B."/>
            <person name="Liere K."/>
            <person name="Szewzyk U."/>
        </authorList>
    </citation>
    <scope>NUCLEOTIDE SEQUENCE [LARGE SCALE GENOMIC DNA]</scope>
    <source>
        <strain evidence="8 9">OTSz_A_272</strain>
    </source>
</reference>
<keyword evidence="2 6" id="KW-0813">Transport</keyword>
<evidence type="ECO:0000256" key="5">
    <source>
        <dbReference type="ARBA" id="ARBA00023136"/>
    </source>
</evidence>
<feature type="transmembrane region" description="Helical" evidence="7">
    <location>
        <begin position="7"/>
        <end position="29"/>
    </location>
</feature>
<dbReference type="RefSeq" id="WP_066767958.1">
    <property type="nucleotide sequence ID" value="NZ_CP013244.1"/>
</dbReference>
<dbReference type="OrthoDB" id="9807293at2"/>
<evidence type="ECO:0000256" key="1">
    <source>
        <dbReference type="ARBA" id="ARBA00004141"/>
    </source>
</evidence>
<gene>
    <name evidence="8" type="ORF">ATE48_03775</name>
</gene>
<feature type="transmembrane region" description="Helical" evidence="7">
    <location>
        <begin position="85"/>
        <end position="107"/>
    </location>
</feature>
<dbReference type="PANTHER" id="PTHR45724:SF13">
    <property type="entry name" value="AQUAPORIN NIP1-1-RELATED"/>
    <property type="match status" value="1"/>
</dbReference>
<evidence type="ECO:0000256" key="4">
    <source>
        <dbReference type="ARBA" id="ARBA00022989"/>
    </source>
</evidence>
<feature type="transmembrane region" description="Helical" evidence="7">
    <location>
        <begin position="195"/>
        <end position="215"/>
    </location>
</feature>
<dbReference type="KEGG" id="cbot:ATE48_03775"/>
<keyword evidence="9" id="KW-1185">Reference proteome</keyword>
<comment type="subcellular location">
    <subcellularLocation>
        <location evidence="1">Membrane</location>
        <topology evidence="1">Multi-pass membrane protein</topology>
    </subcellularLocation>
</comment>
<proteinExistence type="inferred from homology"/>
<dbReference type="Proteomes" id="UP000092498">
    <property type="component" value="Chromosome"/>
</dbReference>
<evidence type="ECO:0000256" key="3">
    <source>
        <dbReference type="ARBA" id="ARBA00022692"/>
    </source>
</evidence>
<keyword evidence="3 6" id="KW-0812">Transmembrane</keyword>
<dbReference type="InParanoid" id="A0A1B1AEW1"/>
<evidence type="ECO:0000256" key="2">
    <source>
        <dbReference type="ARBA" id="ARBA00022448"/>
    </source>
</evidence>
<evidence type="ECO:0000256" key="7">
    <source>
        <dbReference type="SAM" id="Phobius"/>
    </source>
</evidence>